<dbReference type="RefSeq" id="WP_072287826.1">
    <property type="nucleotide sequence ID" value="NZ_CP015455.1"/>
</dbReference>
<dbReference type="Proteomes" id="UP000182264">
    <property type="component" value="Chromosome"/>
</dbReference>
<evidence type="ECO:0000256" key="12">
    <source>
        <dbReference type="ARBA" id="ARBA00022842"/>
    </source>
</evidence>
<feature type="domain" description="Phosphoribosyltransferase" evidence="16">
    <location>
        <begin position="14"/>
        <end position="159"/>
    </location>
</feature>
<keyword evidence="11 15" id="KW-0547">Nucleotide-binding</keyword>
<dbReference type="GO" id="GO:0000166">
    <property type="term" value="F:nucleotide binding"/>
    <property type="evidence" value="ECO:0007669"/>
    <property type="project" value="UniProtKB-KW"/>
</dbReference>
<comment type="pathway">
    <text evidence="3 15">Purine metabolism; IMP biosynthesis via salvage pathway; IMP from hypoxanthine: step 1/1.</text>
</comment>
<evidence type="ECO:0000256" key="9">
    <source>
        <dbReference type="ARBA" id="ARBA00022723"/>
    </source>
</evidence>
<evidence type="ECO:0000313" key="18">
    <source>
        <dbReference type="Proteomes" id="UP000182264"/>
    </source>
</evidence>
<dbReference type="GO" id="GO:0032263">
    <property type="term" value="P:GMP salvage"/>
    <property type="evidence" value="ECO:0007669"/>
    <property type="project" value="TreeGrafter"/>
</dbReference>
<evidence type="ECO:0000256" key="11">
    <source>
        <dbReference type="ARBA" id="ARBA00022741"/>
    </source>
</evidence>
<keyword evidence="10 15" id="KW-0660">Purine salvage</keyword>
<dbReference type="GO" id="GO:0006166">
    <property type="term" value="P:purine ribonucleoside salvage"/>
    <property type="evidence" value="ECO:0007669"/>
    <property type="project" value="UniProtKB-KW"/>
</dbReference>
<evidence type="ECO:0000256" key="3">
    <source>
        <dbReference type="ARBA" id="ARBA00004669"/>
    </source>
</evidence>
<dbReference type="CDD" id="cd06223">
    <property type="entry name" value="PRTases_typeI"/>
    <property type="match status" value="1"/>
</dbReference>
<evidence type="ECO:0000256" key="6">
    <source>
        <dbReference type="ARBA" id="ARBA00022490"/>
    </source>
</evidence>
<accession>A0A1L3GJ67</accession>
<dbReference type="Pfam" id="PF00156">
    <property type="entry name" value="Pribosyltran"/>
    <property type="match status" value="1"/>
</dbReference>
<dbReference type="InterPro" id="IPR029057">
    <property type="entry name" value="PRTase-like"/>
</dbReference>
<dbReference type="STRING" id="29542.A6070_07975"/>
<dbReference type="OrthoDB" id="9802824at2"/>
<evidence type="ECO:0000259" key="16">
    <source>
        <dbReference type="Pfam" id="PF00156"/>
    </source>
</evidence>
<evidence type="ECO:0000256" key="1">
    <source>
        <dbReference type="ARBA" id="ARBA00001946"/>
    </source>
</evidence>
<evidence type="ECO:0000256" key="13">
    <source>
        <dbReference type="ARBA" id="ARBA00048811"/>
    </source>
</evidence>
<dbReference type="GO" id="GO:0000287">
    <property type="term" value="F:magnesium ion binding"/>
    <property type="evidence" value="ECO:0007669"/>
    <property type="project" value="TreeGrafter"/>
</dbReference>
<dbReference type="PANTHER" id="PTHR43340">
    <property type="entry name" value="HYPOXANTHINE-GUANINE PHOSPHORIBOSYLTRANSFERASE"/>
    <property type="match status" value="1"/>
</dbReference>
<evidence type="ECO:0000256" key="7">
    <source>
        <dbReference type="ARBA" id="ARBA00022676"/>
    </source>
</evidence>
<evidence type="ECO:0000256" key="14">
    <source>
        <dbReference type="ARBA" id="ARBA00049402"/>
    </source>
</evidence>
<comment type="cofactor">
    <cofactor evidence="1 15">
        <name>Mg(2+)</name>
        <dbReference type="ChEBI" id="CHEBI:18420"/>
    </cofactor>
</comment>
<dbReference type="EC" id="2.4.2.8" evidence="5 15"/>
<dbReference type="FunFam" id="3.40.50.2020:FF:000006">
    <property type="entry name" value="Hypoxanthine phosphoribosyltransferase"/>
    <property type="match status" value="1"/>
</dbReference>
<dbReference type="InterPro" id="IPR005904">
    <property type="entry name" value="Hxn_phspho_trans"/>
</dbReference>
<evidence type="ECO:0000313" key="17">
    <source>
        <dbReference type="EMBL" id="APG25987.1"/>
    </source>
</evidence>
<dbReference type="InterPro" id="IPR050408">
    <property type="entry name" value="HGPRT"/>
</dbReference>
<dbReference type="GO" id="GO:0005829">
    <property type="term" value="C:cytosol"/>
    <property type="evidence" value="ECO:0007669"/>
    <property type="project" value="TreeGrafter"/>
</dbReference>
<dbReference type="EMBL" id="CP015518">
    <property type="protein sequence ID" value="APG25987.1"/>
    <property type="molecule type" value="Genomic_DNA"/>
</dbReference>
<evidence type="ECO:0000256" key="8">
    <source>
        <dbReference type="ARBA" id="ARBA00022679"/>
    </source>
</evidence>
<keyword evidence="12 15" id="KW-0460">Magnesium</keyword>
<organism evidence="17 18">
    <name type="scientific">Syntrophotalea acetylenica</name>
    <name type="common">Pelobacter acetylenicus</name>
    <dbReference type="NCBI Taxonomy" id="29542"/>
    <lineage>
        <taxon>Bacteria</taxon>
        <taxon>Pseudomonadati</taxon>
        <taxon>Thermodesulfobacteriota</taxon>
        <taxon>Desulfuromonadia</taxon>
        <taxon>Desulfuromonadales</taxon>
        <taxon>Syntrophotaleaceae</taxon>
        <taxon>Syntrophotalea</taxon>
    </lineage>
</organism>
<dbReference type="KEGG" id="pace:A6070_07975"/>
<comment type="subcellular location">
    <subcellularLocation>
        <location evidence="2 15">Cytoplasm</location>
    </subcellularLocation>
</comment>
<keyword evidence="8 15" id="KW-0808">Transferase</keyword>
<comment type="catalytic activity">
    <reaction evidence="13">
        <text>GMP + diphosphate = guanine + 5-phospho-alpha-D-ribose 1-diphosphate</text>
        <dbReference type="Rhea" id="RHEA:25424"/>
        <dbReference type="ChEBI" id="CHEBI:16235"/>
        <dbReference type="ChEBI" id="CHEBI:33019"/>
        <dbReference type="ChEBI" id="CHEBI:58017"/>
        <dbReference type="ChEBI" id="CHEBI:58115"/>
        <dbReference type="EC" id="2.4.2.8"/>
    </reaction>
    <physiologicalReaction direction="right-to-left" evidence="13">
        <dbReference type="Rhea" id="RHEA:25426"/>
    </physiologicalReaction>
</comment>
<dbReference type="NCBIfam" id="TIGR01203">
    <property type="entry name" value="HGPRTase"/>
    <property type="match status" value="1"/>
</dbReference>
<evidence type="ECO:0000256" key="2">
    <source>
        <dbReference type="ARBA" id="ARBA00004496"/>
    </source>
</evidence>
<keyword evidence="6 15" id="KW-0963">Cytoplasm</keyword>
<evidence type="ECO:0000256" key="15">
    <source>
        <dbReference type="RuleBase" id="RU364099"/>
    </source>
</evidence>
<dbReference type="GO" id="GO:0004422">
    <property type="term" value="F:hypoxanthine phosphoribosyltransferase activity"/>
    <property type="evidence" value="ECO:0007669"/>
    <property type="project" value="InterPro"/>
</dbReference>
<sequence length="180" mass="20087">MPGSPRRILIGEEAIHRRVAELAARISSDYAAVEELFMVGVLRGSYIFLADLSRALKIPRRIDFIALSSYGKGAVSGAVRLIMDVRTDITQRHVLIVEDIVDTGHTLDYLLRLFRARKPASLKTCTLLRKAGTMQVQVPVDYVGFDIPDVWTVGYGLDFADKFRALPYIAQLSSDECETL</sequence>
<dbReference type="GO" id="GO:0046100">
    <property type="term" value="P:hypoxanthine metabolic process"/>
    <property type="evidence" value="ECO:0007669"/>
    <property type="project" value="TreeGrafter"/>
</dbReference>
<dbReference type="InterPro" id="IPR000836">
    <property type="entry name" value="PRTase_dom"/>
</dbReference>
<name>A0A1L3GJ67_SYNAC</name>
<proteinExistence type="inferred from homology"/>
<dbReference type="UniPathway" id="UPA00591">
    <property type="reaction ID" value="UER00648"/>
</dbReference>
<comment type="similarity">
    <text evidence="4 15">Belongs to the purine/pyrimidine phosphoribosyltransferase family.</text>
</comment>
<evidence type="ECO:0000256" key="10">
    <source>
        <dbReference type="ARBA" id="ARBA00022726"/>
    </source>
</evidence>
<dbReference type="AlphaFoldDB" id="A0A1L3GJ67"/>
<keyword evidence="18" id="KW-1185">Reference proteome</keyword>
<comment type="catalytic activity">
    <reaction evidence="14">
        <text>IMP + diphosphate = hypoxanthine + 5-phospho-alpha-D-ribose 1-diphosphate</text>
        <dbReference type="Rhea" id="RHEA:17973"/>
        <dbReference type="ChEBI" id="CHEBI:17368"/>
        <dbReference type="ChEBI" id="CHEBI:33019"/>
        <dbReference type="ChEBI" id="CHEBI:58017"/>
        <dbReference type="ChEBI" id="CHEBI:58053"/>
        <dbReference type="EC" id="2.4.2.8"/>
    </reaction>
    <physiologicalReaction direction="right-to-left" evidence="14">
        <dbReference type="Rhea" id="RHEA:17975"/>
    </physiologicalReaction>
</comment>
<gene>
    <name evidence="17" type="ORF">A7E75_13950</name>
</gene>
<keyword evidence="9 15" id="KW-0479">Metal-binding</keyword>
<dbReference type="GO" id="GO:0052657">
    <property type="term" value="F:guanine phosphoribosyltransferase activity"/>
    <property type="evidence" value="ECO:0007669"/>
    <property type="project" value="UniProtKB-ARBA"/>
</dbReference>
<protein>
    <recommendedName>
        <fullName evidence="5 15">Hypoxanthine phosphoribosyltransferase</fullName>
        <ecNumber evidence="5 15">2.4.2.8</ecNumber>
    </recommendedName>
</protein>
<dbReference type="GO" id="GO:0006178">
    <property type="term" value="P:guanine salvage"/>
    <property type="evidence" value="ECO:0007669"/>
    <property type="project" value="TreeGrafter"/>
</dbReference>
<dbReference type="GO" id="GO:0032264">
    <property type="term" value="P:IMP salvage"/>
    <property type="evidence" value="ECO:0007669"/>
    <property type="project" value="UniProtKB-UniPathway"/>
</dbReference>
<reference evidence="17 18" key="1">
    <citation type="journal article" date="2017" name="Genome Announc.">
        <title>Complete Genome Sequences of Two Acetylene-Fermenting Pelobacter acetylenicus Strains.</title>
        <authorList>
            <person name="Sutton J.M."/>
            <person name="Baesman S.M."/>
            <person name="Fierst J.L."/>
            <person name="Poret-Peterson A.T."/>
            <person name="Oremland R.S."/>
            <person name="Dunlap D.S."/>
            <person name="Akob D.M."/>
        </authorList>
    </citation>
    <scope>NUCLEOTIDE SEQUENCE [LARGE SCALE GENOMIC DNA]</scope>
    <source>
        <strain evidence="17 18">DSM 3247</strain>
    </source>
</reference>
<evidence type="ECO:0000256" key="5">
    <source>
        <dbReference type="ARBA" id="ARBA00011895"/>
    </source>
</evidence>
<dbReference type="Gene3D" id="3.40.50.2020">
    <property type="match status" value="1"/>
</dbReference>
<dbReference type="PANTHER" id="PTHR43340:SF1">
    <property type="entry name" value="HYPOXANTHINE PHOSPHORIBOSYLTRANSFERASE"/>
    <property type="match status" value="1"/>
</dbReference>
<dbReference type="SUPFAM" id="SSF53271">
    <property type="entry name" value="PRTase-like"/>
    <property type="match status" value="1"/>
</dbReference>
<evidence type="ECO:0000256" key="4">
    <source>
        <dbReference type="ARBA" id="ARBA00008391"/>
    </source>
</evidence>
<keyword evidence="7 15" id="KW-0328">Glycosyltransferase</keyword>